<feature type="transmembrane region" description="Helical" evidence="1">
    <location>
        <begin position="262"/>
        <end position="281"/>
    </location>
</feature>
<gene>
    <name evidence="3" type="ORF">HJ536_06185</name>
</gene>
<dbReference type="EMBL" id="JABCJE010000002">
    <property type="protein sequence ID" value="NVO22944.1"/>
    <property type="molecule type" value="Genomic_DNA"/>
</dbReference>
<sequence length="380" mass="40490">MAGSNMFGGLRVWLAAAMSSAVLAAPAFAHEVTPSIADLTVVDGQVTVDLRTNVEAFVAGIDLSELADTNDAAEAGEYDRLRAMPPDALKAEVQRVWPRFAADLLLTTDQGDMTETLSDLTIEPEPDLELPRSTVLHITATLPAGASALQIGWPASYGALVVRQQGVEEPYTGYLTGGDPSDPIMITGGQSLSGLEAFTSYIPVGFDHILPQGLDHILFVLGLFFLSTRMRPLLWQVSAFTIAHTVTLALGIMGLVSAPSAIVEPLIAASIAFVAIENIIVKGLSPWRPVIVFGFGLLHGLGFASVLGEFGLPQAQFVPALIGFNVGVEVGQLTVISLAYLAVGLWFGDKPWYRRYISNPASAVIGLIGLYWVIERTFLA</sequence>
<dbReference type="AlphaFoldDB" id="A0A850Q1V3"/>
<evidence type="ECO:0000313" key="3">
    <source>
        <dbReference type="EMBL" id="NVO22944.1"/>
    </source>
</evidence>
<dbReference type="Pfam" id="PF13795">
    <property type="entry name" value="HupE_UreJ_2"/>
    <property type="match status" value="1"/>
</dbReference>
<evidence type="ECO:0000256" key="1">
    <source>
        <dbReference type="SAM" id="Phobius"/>
    </source>
</evidence>
<feature type="transmembrane region" description="Helical" evidence="1">
    <location>
        <begin position="330"/>
        <end position="349"/>
    </location>
</feature>
<dbReference type="InterPro" id="IPR032809">
    <property type="entry name" value="Put_HupE_UreJ"/>
</dbReference>
<dbReference type="Proteomes" id="UP000592216">
    <property type="component" value="Unassembled WGS sequence"/>
</dbReference>
<keyword evidence="2" id="KW-0732">Signal</keyword>
<feature type="transmembrane region" description="Helical" evidence="1">
    <location>
        <begin position="290"/>
        <end position="310"/>
    </location>
</feature>
<name>A0A850Q1V3_9RHOB</name>
<feature type="signal peptide" evidence="2">
    <location>
        <begin position="1"/>
        <end position="29"/>
    </location>
</feature>
<keyword evidence="1" id="KW-1133">Transmembrane helix</keyword>
<feature type="chain" id="PRO_5032735066" evidence="2">
    <location>
        <begin position="30"/>
        <end position="380"/>
    </location>
</feature>
<keyword evidence="1" id="KW-0812">Transmembrane</keyword>
<reference evidence="3 4" key="1">
    <citation type="submission" date="2020-04" db="EMBL/GenBank/DDBJ databases">
        <title>Donghicola sp., a member of the Rhodobacteraceae family isolated from mangrove forest in Thailand.</title>
        <authorList>
            <person name="Charoenyingcharoen P."/>
            <person name="Yukphan P."/>
        </authorList>
    </citation>
    <scope>NUCLEOTIDE SEQUENCE [LARGE SCALE GENOMIC DNA]</scope>
    <source>
        <strain evidence="3 4">B5-SW-15</strain>
    </source>
</reference>
<evidence type="ECO:0000256" key="2">
    <source>
        <dbReference type="SAM" id="SignalP"/>
    </source>
</evidence>
<organism evidence="3 4">
    <name type="scientific">Donghicola mangrovi</name>
    <dbReference type="NCBI Taxonomy" id="2729614"/>
    <lineage>
        <taxon>Bacteria</taxon>
        <taxon>Pseudomonadati</taxon>
        <taxon>Pseudomonadota</taxon>
        <taxon>Alphaproteobacteria</taxon>
        <taxon>Rhodobacterales</taxon>
        <taxon>Roseobacteraceae</taxon>
        <taxon>Donghicola</taxon>
    </lineage>
</organism>
<feature type="transmembrane region" description="Helical" evidence="1">
    <location>
        <begin position="233"/>
        <end position="256"/>
    </location>
</feature>
<accession>A0A850Q1V3</accession>
<feature type="transmembrane region" description="Helical" evidence="1">
    <location>
        <begin position="356"/>
        <end position="374"/>
    </location>
</feature>
<comment type="caution">
    <text evidence="3">The sequence shown here is derived from an EMBL/GenBank/DDBJ whole genome shotgun (WGS) entry which is preliminary data.</text>
</comment>
<dbReference type="RefSeq" id="WP_177157047.1">
    <property type="nucleotide sequence ID" value="NZ_JABCJE010000002.1"/>
</dbReference>
<protein>
    <submittedName>
        <fullName evidence="3">HupE/UreJ family protein</fullName>
    </submittedName>
</protein>
<proteinExistence type="predicted"/>
<keyword evidence="1" id="KW-0472">Membrane</keyword>
<evidence type="ECO:0000313" key="4">
    <source>
        <dbReference type="Proteomes" id="UP000592216"/>
    </source>
</evidence>